<dbReference type="InterPro" id="IPR035990">
    <property type="entry name" value="TIM_sf"/>
</dbReference>
<comment type="catalytic activity">
    <reaction evidence="7 8">
        <text>D-glyceraldehyde 3-phosphate = dihydroxyacetone phosphate</text>
        <dbReference type="Rhea" id="RHEA:18585"/>
        <dbReference type="ChEBI" id="CHEBI:57642"/>
        <dbReference type="ChEBI" id="CHEBI:59776"/>
        <dbReference type="EC" id="5.3.1.1"/>
    </reaction>
</comment>
<sequence length="249" mass="27400">MRKKIVAGNWKMNGRISQIKSLLQQLLALMDDSITADCLVIPPAIYMALVEQQLANSKIKWGAQNVYPEDMGAFTGELSGPMLKDYGCKYVLVGHSERRRIFAESEKFVADKFHHVKEHGMIPVLCVGETLEERKQGLTEQVLTKQLLAITETNNRCFNGCIIAYEPVWAIGTGQTALPEQVQEVHSSIRALVAEFNLNDANQLSILYGGSVNEKNASSLFAMPDVDGGLVGGASLNAQQFVDIVKCIN</sequence>
<dbReference type="PROSITE" id="PS51440">
    <property type="entry name" value="TIM_2"/>
    <property type="match status" value="1"/>
</dbReference>
<dbReference type="EC" id="5.3.1.1" evidence="7 8"/>
<evidence type="ECO:0000256" key="2">
    <source>
        <dbReference type="ARBA" id="ARBA00007422"/>
    </source>
</evidence>
<comment type="pathway">
    <text evidence="7 8">Carbohydrate biosynthesis; gluconeogenesis.</text>
</comment>
<dbReference type="InterPro" id="IPR022896">
    <property type="entry name" value="TrioseP_Isoase_bac/euk"/>
</dbReference>
<dbReference type="SUPFAM" id="SSF51351">
    <property type="entry name" value="Triosephosphate isomerase (TIM)"/>
    <property type="match status" value="1"/>
</dbReference>
<dbReference type="InterPro" id="IPR000652">
    <property type="entry name" value="Triosephosphate_isomerase"/>
</dbReference>
<feature type="binding site" evidence="7">
    <location>
        <position position="172"/>
    </location>
    <ligand>
        <name>substrate</name>
    </ligand>
</feature>
<feature type="binding site" evidence="7">
    <location>
        <position position="211"/>
    </location>
    <ligand>
        <name>substrate</name>
    </ligand>
</feature>
<dbReference type="GO" id="GO:0004807">
    <property type="term" value="F:triose-phosphate isomerase activity"/>
    <property type="evidence" value="ECO:0007669"/>
    <property type="project" value="UniProtKB-EC"/>
</dbReference>
<keyword evidence="4 7" id="KW-0963">Cytoplasm</keyword>
<dbReference type="NCBIfam" id="TIGR00419">
    <property type="entry name" value="tim"/>
    <property type="match status" value="1"/>
</dbReference>
<dbReference type="InterPro" id="IPR020861">
    <property type="entry name" value="Triosephosphate_isomerase_AS"/>
</dbReference>
<dbReference type="InterPro" id="IPR013785">
    <property type="entry name" value="Aldolase_TIM"/>
</dbReference>
<gene>
    <name evidence="7 9" type="primary">tpiA</name>
    <name evidence="9" type="ORF">PXX05_14800</name>
</gene>
<dbReference type="PANTHER" id="PTHR21139:SF42">
    <property type="entry name" value="TRIOSEPHOSPHATE ISOMERASE"/>
    <property type="match status" value="1"/>
</dbReference>
<comment type="pathway">
    <text evidence="7 8">Carbohydrate degradation; glycolysis; D-glyceraldehyde 3-phosphate from glycerone phosphate: step 1/1.</text>
</comment>
<reference evidence="9 10" key="1">
    <citation type="submission" date="2023-02" db="EMBL/GenBank/DDBJ databases">
        <title>Genome Sequence of L. cardiaca H63T.</title>
        <authorList>
            <person name="Lopez A.E."/>
            <person name="Cianciotto N.P."/>
        </authorList>
    </citation>
    <scope>NUCLEOTIDE SEQUENCE [LARGE SCALE GENOMIC DNA]</scope>
    <source>
        <strain evidence="9 10">H63</strain>
    </source>
</reference>
<evidence type="ECO:0000256" key="8">
    <source>
        <dbReference type="RuleBase" id="RU363013"/>
    </source>
</evidence>
<evidence type="ECO:0000256" key="6">
    <source>
        <dbReference type="ARBA" id="ARBA00023235"/>
    </source>
</evidence>
<evidence type="ECO:0000256" key="3">
    <source>
        <dbReference type="ARBA" id="ARBA00022432"/>
    </source>
</evidence>
<evidence type="ECO:0000313" key="10">
    <source>
        <dbReference type="Proteomes" id="UP001222087"/>
    </source>
</evidence>
<dbReference type="PROSITE" id="PS00171">
    <property type="entry name" value="TIM_1"/>
    <property type="match status" value="1"/>
</dbReference>
<evidence type="ECO:0000313" key="9">
    <source>
        <dbReference type="EMBL" id="WED43145.1"/>
    </source>
</evidence>
<evidence type="ECO:0000256" key="1">
    <source>
        <dbReference type="ARBA" id="ARBA00004939"/>
    </source>
</evidence>
<feature type="active site" description="Electrophile" evidence="7">
    <location>
        <position position="95"/>
    </location>
</feature>
<dbReference type="Proteomes" id="UP001222087">
    <property type="component" value="Chromosome"/>
</dbReference>
<dbReference type="HAMAP" id="MF_00147_B">
    <property type="entry name" value="TIM_B"/>
    <property type="match status" value="1"/>
</dbReference>
<feature type="binding site" evidence="7">
    <location>
        <begin position="9"/>
        <end position="11"/>
    </location>
    <ligand>
        <name>substrate</name>
    </ligand>
</feature>
<dbReference type="CDD" id="cd00311">
    <property type="entry name" value="TIM"/>
    <property type="match status" value="1"/>
</dbReference>
<feature type="binding site" evidence="7">
    <location>
        <begin position="232"/>
        <end position="233"/>
    </location>
    <ligand>
        <name>substrate</name>
    </ligand>
</feature>
<keyword evidence="5 7" id="KW-0324">Glycolysis</keyword>
<feature type="active site" description="Proton acceptor" evidence="7">
    <location>
        <position position="166"/>
    </location>
</feature>
<keyword evidence="10" id="KW-1185">Reference proteome</keyword>
<dbReference type="Gene3D" id="3.20.20.70">
    <property type="entry name" value="Aldolase class I"/>
    <property type="match status" value="1"/>
</dbReference>
<dbReference type="PANTHER" id="PTHR21139">
    <property type="entry name" value="TRIOSEPHOSPHATE ISOMERASE"/>
    <property type="match status" value="1"/>
</dbReference>
<keyword evidence="6 7" id="KW-0413">Isomerase</keyword>
<evidence type="ECO:0000256" key="5">
    <source>
        <dbReference type="ARBA" id="ARBA00023152"/>
    </source>
</evidence>
<evidence type="ECO:0000256" key="4">
    <source>
        <dbReference type="ARBA" id="ARBA00022490"/>
    </source>
</evidence>
<dbReference type="EMBL" id="CP119078">
    <property type="protein sequence ID" value="WED43145.1"/>
    <property type="molecule type" value="Genomic_DNA"/>
</dbReference>
<comment type="function">
    <text evidence="7">Involved in the gluconeogenesis. Catalyzes stereospecifically the conversion of dihydroxyacetone phosphate (DHAP) to D-glyceraldehyde-3-phosphate (G3P).</text>
</comment>
<keyword evidence="3 7" id="KW-0312">Gluconeogenesis</keyword>
<comment type="pathway">
    <text evidence="1">Carbohydrate metabolism; erythritol degradation.</text>
</comment>
<comment type="subunit">
    <text evidence="7 8">Homodimer.</text>
</comment>
<organism evidence="9 10">
    <name type="scientific">Legionella cardiaca</name>
    <dbReference type="NCBI Taxonomy" id="1071983"/>
    <lineage>
        <taxon>Bacteria</taxon>
        <taxon>Pseudomonadati</taxon>
        <taxon>Pseudomonadota</taxon>
        <taxon>Gammaproteobacteria</taxon>
        <taxon>Legionellales</taxon>
        <taxon>Legionellaceae</taxon>
        <taxon>Legionella</taxon>
    </lineage>
</organism>
<accession>A0ABY8AR27</accession>
<comment type="similarity">
    <text evidence="2 7 8">Belongs to the triosephosphate isomerase family.</text>
</comment>
<dbReference type="RefSeq" id="WP_275088959.1">
    <property type="nucleotide sequence ID" value="NZ_CP119078.1"/>
</dbReference>
<proteinExistence type="inferred from homology"/>
<evidence type="ECO:0000256" key="7">
    <source>
        <dbReference type="HAMAP-Rule" id="MF_00147"/>
    </source>
</evidence>
<dbReference type="Pfam" id="PF00121">
    <property type="entry name" value="TIM"/>
    <property type="match status" value="1"/>
</dbReference>
<protein>
    <recommendedName>
        <fullName evidence="7 8">Triosephosphate isomerase</fullName>
        <shortName evidence="7">TIM</shortName>
        <shortName evidence="7">TPI</shortName>
        <ecNumber evidence="7 8">5.3.1.1</ecNumber>
    </recommendedName>
    <alternativeName>
        <fullName evidence="7">Triose-phosphate isomerase</fullName>
    </alternativeName>
</protein>
<comment type="subcellular location">
    <subcellularLocation>
        <location evidence="7 8">Cytoplasm</location>
    </subcellularLocation>
</comment>
<name>A0ABY8AR27_9GAMM</name>